<evidence type="ECO:0000313" key="2">
    <source>
        <dbReference type="Proteomes" id="UP001556196"/>
    </source>
</evidence>
<dbReference type="EMBL" id="JBFOCI010000001">
    <property type="protein sequence ID" value="MEW9805003.1"/>
    <property type="molecule type" value="Genomic_DNA"/>
</dbReference>
<keyword evidence="2" id="KW-1185">Reference proteome</keyword>
<reference evidence="1 2" key="1">
    <citation type="submission" date="2024-06" db="EMBL/GenBank/DDBJ databases">
        <authorList>
            <person name="Tuo L."/>
        </authorList>
    </citation>
    <scope>NUCLEOTIDE SEQUENCE [LARGE SCALE GENOMIC DNA]</scope>
    <source>
        <strain evidence="1 2">ZMM04-5</strain>
    </source>
</reference>
<sequence length="60" mass="6244">MLGVWNVVNGKIGAGNPDPLTSRATETGLPVLFDLTSDARGAPEPLTTINFPTGSTVQFT</sequence>
<organism evidence="1 2">
    <name type="scientific">Mesorhizobium marinum</name>
    <dbReference type="NCBI Taxonomy" id="3228790"/>
    <lineage>
        <taxon>Bacteria</taxon>
        <taxon>Pseudomonadati</taxon>
        <taxon>Pseudomonadota</taxon>
        <taxon>Alphaproteobacteria</taxon>
        <taxon>Hyphomicrobiales</taxon>
        <taxon>Phyllobacteriaceae</taxon>
        <taxon>Mesorhizobium</taxon>
    </lineage>
</organism>
<name>A0ABV3QVP8_9HYPH</name>
<evidence type="ECO:0000313" key="1">
    <source>
        <dbReference type="EMBL" id="MEW9805003.1"/>
    </source>
</evidence>
<dbReference type="RefSeq" id="WP_367722055.1">
    <property type="nucleotide sequence ID" value="NZ_JBFOCI010000001.1"/>
</dbReference>
<protein>
    <submittedName>
        <fullName evidence="1">Uncharacterized protein</fullName>
    </submittedName>
</protein>
<accession>A0ABV3QVP8</accession>
<dbReference type="Proteomes" id="UP001556196">
    <property type="component" value="Unassembled WGS sequence"/>
</dbReference>
<gene>
    <name evidence="1" type="ORF">ABUE31_03275</name>
</gene>
<proteinExistence type="predicted"/>
<comment type="caution">
    <text evidence="1">The sequence shown here is derived from an EMBL/GenBank/DDBJ whole genome shotgun (WGS) entry which is preliminary data.</text>
</comment>